<evidence type="ECO:0000313" key="2">
    <source>
        <dbReference type="Proteomes" id="UP000671952"/>
    </source>
</evidence>
<dbReference type="EMBL" id="MT161385">
    <property type="protein sequence ID" value="QJI53028.1"/>
    <property type="molecule type" value="Genomic_DNA"/>
</dbReference>
<organism evidence="1 2">
    <name type="scientific">Xanthomonas phage FoX4</name>
    <dbReference type="NCBI Taxonomy" id="2723900"/>
    <lineage>
        <taxon>Viruses</taxon>
        <taxon>Duplodnaviria</taxon>
        <taxon>Heunggongvirae</taxon>
        <taxon>Uroviricota</taxon>
        <taxon>Caudoviricetes</taxon>
        <taxon>Foxquatrovirus</taxon>
        <taxon>Foxquatrovirus fox4</taxon>
    </lineage>
</organism>
<sequence>MEVNELEIFRIAQAFCTAMVWADGEEGTRPRVPKETQIAAQQYVHAFVTAFPQLSRAALDSKDYGWWQGEHNTYSAFGHDLYLTAAGHGAGFADREELGDTALQLDEALWANGAWQRWEVSVYQSRGWMYLE</sequence>
<dbReference type="Proteomes" id="UP000671952">
    <property type="component" value="Segment"/>
</dbReference>
<proteinExistence type="predicted"/>
<accession>A0A858WP43</accession>
<keyword evidence="2" id="KW-1185">Reference proteome</keyword>
<gene>
    <name evidence="1" type="ORF">XccvBFoX4_gp74</name>
</gene>
<reference evidence="1" key="1">
    <citation type="submission" date="2020-03" db="EMBL/GenBank/DDBJ databases">
        <title>Development of an integrated pest management strategy to control Xanthomonas campestris pv. campestris by using bacteriophages.</title>
        <authorList>
            <person name="Holtappels D."/>
            <person name="Rombouts S."/>
            <person name="Lavigne R."/>
            <person name="Wagemans J."/>
        </authorList>
    </citation>
    <scope>NUCLEOTIDE SEQUENCE</scope>
</reference>
<name>A0A858WP43_9CAUD</name>
<evidence type="ECO:0000313" key="1">
    <source>
        <dbReference type="EMBL" id="QJI53028.1"/>
    </source>
</evidence>
<protein>
    <submittedName>
        <fullName evidence="1">Uncharacterized protein</fullName>
    </submittedName>
</protein>